<dbReference type="InterPro" id="IPR036291">
    <property type="entry name" value="NAD(P)-bd_dom_sf"/>
</dbReference>
<keyword evidence="3 9" id="KW-0479">Metal-binding</keyword>
<dbReference type="Pfam" id="PF08240">
    <property type="entry name" value="ADH_N"/>
    <property type="match status" value="1"/>
</dbReference>
<evidence type="ECO:0000256" key="2">
    <source>
        <dbReference type="ARBA" id="ARBA00008072"/>
    </source>
</evidence>
<keyword evidence="12" id="KW-1185">Reference proteome</keyword>
<dbReference type="CDD" id="cd05285">
    <property type="entry name" value="sorbitol_DH"/>
    <property type="match status" value="1"/>
</dbReference>
<dbReference type="InterPro" id="IPR002328">
    <property type="entry name" value="ADH_Zn_CS"/>
</dbReference>
<evidence type="ECO:0000313" key="12">
    <source>
        <dbReference type="Proteomes" id="UP001177023"/>
    </source>
</evidence>
<dbReference type="PANTHER" id="PTHR43161">
    <property type="entry name" value="SORBITOL DEHYDROGENASE"/>
    <property type="match status" value="1"/>
</dbReference>
<evidence type="ECO:0000256" key="1">
    <source>
        <dbReference type="ARBA" id="ARBA00001947"/>
    </source>
</evidence>
<reference evidence="11" key="1">
    <citation type="submission" date="2023-06" db="EMBL/GenBank/DDBJ databases">
        <authorList>
            <person name="Delattre M."/>
        </authorList>
    </citation>
    <scope>NUCLEOTIDE SEQUENCE</scope>
    <source>
        <strain evidence="11">AF72</strain>
    </source>
</reference>
<dbReference type="Gene3D" id="3.90.180.10">
    <property type="entry name" value="Medium-chain alcohol dehydrogenases, catalytic domain"/>
    <property type="match status" value="1"/>
</dbReference>
<evidence type="ECO:0000256" key="6">
    <source>
        <dbReference type="ARBA" id="ARBA00023027"/>
    </source>
</evidence>
<evidence type="ECO:0000259" key="10">
    <source>
        <dbReference type="SMART" id="SM00829"/>
    </source>
</evidence>
<accession>A0AA36GBK2</accession>
<comment type="cofactor">
    <cofactor evidence="1 9">
        <name>Zn(2+)</name>
        <dbReference type="ChEBI" id="CHEBI:29105"/>
    </cofactor>
</comment>
<evidence type="ECO:0000256" key="9">
    <source>
        <dbReference type="RuleBase" id="RU361277"/>
    </source>
</evidence>
<dbReference type="GO" id="GO:0008270">
    <property type="term" value="F:zinc ion binding"/>
    <property type="evidence" value="ECO:0007669"/>
    <property type="project" value="InterPro"/>
</dbReference>
<dbReference type="Proteomes" id="UP001177023">
    <property type="component" value="Unassembled WGS sequence"/>
</dbReference>
<dbReference type="AlphaFoldDB" id="A0AA36GBK2"/>
<proteinExistence type="inferred from homology"/>
<comment type="caution">
    <text evidence="11">The sequence shown here is derived from an EMBL/GenBank/DDBJ whole genome shotgun (WGS) entry which is preliminary data.</text>
</comment>
<evidence type="ECO:0000256" key="5">
    <source>
        <dbReference type="ARBA" id="ARBA00023002"/>
    </source>
</evidence>
<dbReference type="EMBL" id="CATQJA010002664">
    <property type="protein sequence ID" value="CAJ0582587.1"/>
    <property type="molecule type" value="Genomic_DNA"/>
</dbReference>
<evidence type="ECO:0000313" key="11">
    <source>
        <dbReference type="EMBL" id="CAJ0582587.1"/>
    </source>
</evidence>
<dbReference type="SUPFAM" id="SSF51735">
    <property type="entry name" value="NAD(P)-binding Rossmann-fold domains"/>
    <property type="match status" value="1"/>
</dbReference>
<name>A0AA36GBK2_9BILA</name>
<evidence type="ECO:0000256" key="3">
    <source>
        <dbReference type="ARBA" id="ARBA00022723"/>
    </source>
</evidence>
<evidence type="ECO:0000256" key="7">
    <source>
        <dbReference type="ARBA" id="ARBA00026132"/>
    </source>
</evidence>
<dbReference type="SMART" id="SM00829">
    <property type="entry name" value="PKS_ER"/>
    <property type="match status" value="1"/>
</dbReference>
<dbReference type="InterPro" id="IPR013154">
    <property type="entry name" value="ADH-like_N"/>
</dbReference>
<gene>
    <name evidence="11" type="ORF">MSPICULIGERA_LOCUS20717</name>
</gene>
<keyword evidence="4 9" id="KW-0862">Zinc</keyword>
<dbReference type="SUPFAM" id="SSF50129">
    <property type="entry name" value="GroES-like"/>
    <property type="match status" value="1"/>
</dbReference>
<keyword evidence="5" id="KW-0560">Oxidoreductase</keyword>
<feature type="domain" description="Enoyl reductase (ER)" evidence="10">
    <location>
        <begin position="14"/>
        <end position="347"/>
    </location>
</feature>
<dbReference type="GO" id="GO:0003939">
    <property type="term" value="F:L-iditol 2-dehydrogenase (NAD+) activity"/>
    <property type="evidence" value="ECO:0007669"/>
    <property type="project" value="TreeGrafter"/>
</dbReference>
<comment type="similarity">
    <text evidence="2 9">Belongs to the zinc-containing alcohol dehydrogenase family.</text>
</comment>
<organism evidence="11 12">
    <name type="scientific">Mesorhabditis spiculigera</name>
    <dbReference type="NCBI Taxonomy" id="96644"/>
    <lineage>
        <taxon>Eukaryota</taxon>
        <taxon>Metazoa</taxon>
        <taxon>Ecdysozoa</taxon>
        <taxon>Nematoda</taxon>
        <taxon>Chromadorea</taxon>
        <taxon>Rhabditida</taxon>
        <taxon>Rhabditina</taxon>
        <taxon>Rhabditomorpha</taxon>
        <taxon>Rhabditoidea</taxon>
        <taxon>Rhabditidae</taxon>
        <taxon>Mesorhabditinae</taxon>
        <taxon>Mesorhabditis</taxon>
    </lineage>
</organism>
<dbReference type="Gene3D" id="3.40.50.720">
    <property type="entry name" value="NAD(P)-binding Rossmann-like Domain"/>
    <property type="match status" value="1"/>
</dbReference>
<dbReference type="FunFam" id="3.40.50.720:FF:000068">
    <property type="entry name" value="Sorbitol dehydrogenase"/>
    <property type="match status" value="1"/>
</dbReference>
<evidence type="ECO:0000256" key="4">
    <source>
        <dbReference type="ARBA" id="ARBA00022833"/>
    </source>
</evidence>
<dbReference type="InterPro" id="IPR013149">
    <property type="entry name" value="ADH-like_C"/>
</dbReference>
<dbReference type="InterPro" id="IPR020843">
    <property type="entry name" value="ER"/>
</dbReference>
<dbReference type="PROSITE" id="PS00059">
    <property type="entry name" value="ADH_ZINC"/>
    <property type="match status" value="1"/>
</dbReference>
<feature type="non-terminal residue" evidence="11">
    <location>
        <position position="353"/>
    </location>
</feature>
<dbReference type="Pfam" id="PF00107">
    <property type="entry name" value="ADH_zinc_N"/>
    <property type="match status" value="1"/>
</dbReference>
<sequence>MAPPQGDNLSAVLHAKDDLRMEQKPIPSPGPKQLLVKIHTVGICGSDVHYWTHGAIGPFVVKAPMVVGHETSGIVAEVGSDVQGFSVGDRIALEPGSPCRGCEHCKIGQYNLCPEMRFFATPPIDGTLTRYAVHDADFCFKLPDHVTFEEGALLEPLSVAVHTVKRSGLRIGQKALILGSGPIGILTLLTAKAAGASEVLVTDIDDGRLALAKKLGADHVVNVRGKSVDSAKQEIISLLRQRPHVSMECTGVATSIETAINATVSGGCIVLVGLGADRVELPMVEAATREIDIRGIFRYANCYPTALELVASKRVDLTPLTRAHYTLEETEEAFKRAQKADVIKVFINCEKKA</sequence>
<protein>
    <recommendedName>
        <fullName evidence="7">Sorbitol dehydrogenase</fullName>
    </recommendedName>
    <alternativeName>
        <fullName evidence="8">Polyol dehydrogenase</fullName>
    </alternativeName>
</protein>
<dbReference type="InterPro" id="IPR011032">
    <property type="entry name" value="GroES-like_sf"/>
</dbReference>
<evidence type="ECO:0000256" key="8">
    <source>
        <dbReference type="ARBA" id="ARBA00032485"/>
    </source>
</evidence>
<dbReference type="GO" id="GO:0006062">
    <property type="term" value="P:sorbitol catabolic process"/>
    <property type="evidence" value="ECO:0007669"/>
    <property type="project" value="TreeGrafter"/>
</dbReference>
<keyword evidence="6" id="KW-0520">NAD</keyword>
<dbReference type="InterPro" id="IPR045306">
    <property type="entry name" value="SDH-like"/>
</dbReference>
<dbReference type="PANTHER" id="PTHR43161:SF9">
    <property type="entry name" value="SORBITOL DEHYDROGENASE"/>
    <property type="match status" value="1"/>
</dbReference>